<dbReference type="GeneID" id="20342453"/>
<evidence type="ECO:0000313" key="2">
    <source>
        <dbReference type="EnsemblFungi" id="EJT82021"/>
    </source>
</evidence>
<name>J3NL54_GAET3</name>
<evidence type="ECO:0000313" key="3">
    <source>
        <dbReference type="Proteomes" id="UP000006039"/>
    </source>
</evidence>
<dbReference type="HOGENOM" id="CLU_2084973_0_0_1"/>
<dbReference type="AlphaFoldDB" id="J3NL54"/>
<reference evidence="3" key="1">
    <citation type="submission" date="2010-07" db="EMBL/GenBank/DDBJ databases">
        <title>The genome sequence of Gaeumannomyces graminis var. tritici strain R3-111a-1.</title>
        <authorList>
            <consortium name="The Broad Institute Genome Sequencing Platform"/>
            <person name="Ma L.-J."/>
            <person name="Dead R."/>
            <person name="Young S."/>
            <person name="Zeng Q."/>
            <person name="Koehrsen M."/>
            <person name="Alvarado L."/>
            <person name="Berlin A."/>
            <person name="Chapman S.B."/>
            <person name="Chen Z."/>
            <person name="Freedman E."/>
            <person name="Gellesch M."/>
            <person name="Goldberg J."/>
            <person name="Griggs A."/>
            <person name="Gujja S."/>
            <person name="Heilman E.R."/>
            <person name="Heiman D."/>
            <person name="Hepburn T."/>
            <person name="Howarth C."/>
            <person name="Jen D."/>
            <person name="Larson L."/>
            <person name="Mehta T."/>
            <person name="Neiman D."/>
            <person name="Pearson M."/>
            <person name="Roberts A."/>
            <person name="Saif S."/>
            <person name="Shea T."/>
            <person name="Shenoy N."/>
            <person name="Sisk P."/>
            <person name="Stolte C."/>
            <person name="Sykes S."/>
            <person name="Walk T."/>
            <person name="White J."/>
            <person name="Yandava C."/>
            <person name="Haas B."/>
            <person name="Nusbaum C."/>
            <person name="Birren B."/>
        </authorList>
    </citation>
    <scope>NUCLEOTIDE SEQUENCE [LARGE SCALE GENOMIC DNA]</scope>
    <source>
        <strain evidence="3">R3-111a-1</strain>
    </source>
</reference>
<dbReference type="Proteomes" id="UP000006039">
    <property type="component" value="Unassembled WGS sequence"/>
</dbReference>
<reference evidence="2" key="4">
    <citation type="journal article" date="2015" name="G3 (Bethesda)">
        <title>Genome sequences of three phytopathogenic species of the Magnaporthaceae family of fungi.</title>
        <authorList>
            <person name="Okagaki L.H."/>
            <person name="Nunes C.C."/>
            <person name="Sailsbery J."/>
            <person name="Clay B."/>
            <person name="Brown D."/>
            <person name="John T."/>
            <person name="Oh Y."/>
            <person name="Young N."/>
            <person name="Fitzgerald M."/>
            <person name="Haas B.J."/>
            <person name="Zeng Q."/>
            <person name="Young S."/>
            <person name="Adiconis X."/>
            <person name="Fan L."/>
            <person name="Levin J.Z."/>
            <person name="Mitchell T.K."/>
            <person name="Okubara P.A."/>
            <person name="Farman M.L."/>
            <person name="Kohn L.M."/>
            <person name="Birren B."/>
            <person name="Ma L.-J."/>
            <person name="Dean R.A."/>
        </authorList>
    </citation>
    <scope>NUCLEOTIDE SEQUENCE</scope>
    <source>
        <strain evidence="2">R3-111a-1</strain>
    </source>
</reference>
<organism evidence="1">
    <name type="scientific">Gaeumannomyces tritici (strain R3-111a-1)</name>
    <name type="common">Wheat and barley take-all root rot fungus</name>
    <name type="synonym">Gaeumannomyces graminis var. tritici</name>
    <dbReference type="NCBI Taxonomy" id="644352"/>
    <lineage>
        <taxon>Eukaryota</taxon>
        <taxon>Fungi</taxon>
        <taxon>Dikarya</taxon>
        <taxon>Ascomycota</taxon>
        <taxon>Pezizomycotina</taxon>
        <taxon>Sordariomycetes</taxon>
        <taxon>Sordariomycetidae</taxon>
        <taxon>Magnaporthales</taxon>
        <taxon>Magnaporthaceae</taxon>
        <taxon>Gaeumannomyces</taxon>
    </lineage>
</organism>
<sequence length="117" mass="13012">MSSVNASAWYYPTSNPPCQQRCASVCLPKHVTTELTRVGMKAGTDRQPHQAASNGHRHVYFAFPFCIPGSSRLGLVAGGLRHKNPPTPAALIKSSPWKQERGRYKEAWWGECDCVWV</sequence>
<reference evidence="1" key="3">
    <citation type="submission" date="2010-09" db="EMBL/GenBank/DDBJ databases">
        <title>Annotation of Gaeumannomyces graminis var. tritici R3-111a-1.</title>
        <authorList>
            <consortium name="The Broad Institute Genome Sequencing Platform"/>
            <person name="Ma L.-J."/>
            <person name="Dead R."/>
            <person name="Young S.K."/>
            <person name="Zeng Q."/>
            <person name="Gargeya S."/>
            <person name="Fitzgerald M."/>
            <person name="Haas B."/>
            <person name="Abouelleil A."/>
            <person name="Alvarado L."/>
            <person name="Arachchi H.M."/>
            <person name="Berlin A."/>
            <person name="Brown A."/>
            <person name="Chapman S.B."/>
            <person name="Chen Z."/>
            <person name="Dunbar C."/>
            <person name="Freedman E."/>
            <person name="Gearin G."/>
            <person name="Gellesch M."/>
            <person name="Goldberg J."/>
            <person name="Griggs A."/>
            <person name="Gujja S."/>
            <person name="Heiman D."/>
            <person name="Howarth C."/>
            <person name="Larson L."/>
            <person name="Lui A."/>
            <person name="MacDonald P.J.P."/>
            <person name="Mehta T."/>
            <person name="Montmayeur A."/>
            <person name="Murphy C."/>
            <person name="Neiman D."/>
            <person name="Pearson M."/>
            <person name="Priest M."/>
            <person name="Roberts A."/>
            <person name="Saif S."/>
            <person name="Shea T."/>
            <person name="Shenoy N."/>
            <person name="Sisk P."/>
            <person name="Stolte C."/>
            <person name="Sykes S."/>
            <person name="Yandava C."/>
            <person name="Wortman J."/>
            <person name="Nusbaum C."/>
            <person name="Birren B."/>
        </authorList>
    </citation>
    <scope>NUCLEOTIDE SEQUENCE</scope>
    <source>
        <strain evidence="1">R3-111a-1</strain>
    </source>
</reference>
<proteinExistence type="predicted"/>
<keyword evidence="3" id="KW-1185">Reference proteome</keyword>
<gene>
    <name evidence="2" type="primary">20342453</name>
    <name evidence="1" type="ORF">GGTG_01995</name>
</gene>
<reference evidence="1" key="2">
    <citation type="submission" date="2010-07" db="EMBL/GenBank/DDBJ databases">
        <authorList>
            <consortium name="The Broad Institute Genome Sequencing Platform"/>
            <consortium name="Broad Institute Genome Sequencing Center for Infectious Disease"/>
            <person name="Ma L.-J."/>
            <person name="Dead R."/>
            <person name="Young S."/>
            <person name="Zeng Q."/>
            <person name="Koehrsen M."/>
            <person name="Alvarado L."/>
            <person name="Berlin A."/>
            <person name="Chapman S.B."/>
            <person name="Chen Z."/>
            <person name="Freedman E."/>
            <person name="Gellesch M."/>
            <person name="Goldberg J."/>
            <person name="Griggs A."/>
            <person name="Gujja S."/>
            <person name="Heilman E.R."/>
            <person name="Heiman D."/>
            <person name="Hepburn T."/>
            <person name="Howarth C."/>
            <person name="Jen D."/>
            <person name="Larson L."/>
            <person name="Mehta T."/>
            <person name="Neiman D."/>
            <person name="Pearson M."/>
            <person name="Roberts A."/>
            <person name="Saif S."/>
            <person name="Shea T."/>
            <person name="Shenoy N."/>
            <person name="Sisk P."/>
            <person name="Stolte C."/>
            <person name="Sykes S."/>
            <person name="Walk T."/>
            <person name="White J."/>
            <person name="Yandava C."/>
            <person name="Haas B."/>
            <person name="Nusbaum C."/>
            <person name="Birren B."/>
        </authorList>
    </citation>
    <scope>NUCLEOTIDE SEQUENCE</scope>
    <source>
        <strain evidence="1">R3-111a-1</strain>
    </source>
</reference>
<protein>
    <submittedName>
        <fullName evidence="1 2">Uncharacterized protein</fullName>
    </submittedName>
</protein>
<accession>J3NL54</accession>
<dbReference type="EMBL" id="GL385395">
    <property type="protein sequence ID" value="EJT82021.1"/>
    <property type="molecule type" value="Genomic_DNA"/>
</dbReference>
<reference evidence="2" key="5">
    <citation type="submission" date="2018-04" db="UniProtKB">
        <authorList>
            <consortium name="EnsemblFungi"/>
        </authorList>
    </citation>
    <scope>IDENTIFICATION</scope>
    <source>
        <strain evidence="2">R3-111a-1</strain>
    </source>
</reference>
<dbReference type="VEuPathDB" id="FungiDB:GGTG_01995"/>
<dbReference type="RefSeq" id="XP_009218030.1">
    <property type="nucleotide sequence ID" value="XM_009219766.1"/>
</dbReference>
<evidence type="ECO:0000313" key="1">
    <source>
        <dbReference type="EMBL" id="EJT82021.1"/>
    </source>
</evidence>
<dbReference type="EnsemblFungi" id="EJT82021">
    <property type="protein sequence ID" value="EJT82021"/>
    <property type="gene ID" value="GGTG_01995"/>
</dbReference>